<evidence type="ECO:0000313" key="5">
    <source>
        <dbReference type="EMBL" id="ONG57332.1"/>
    </source>
</evidence>
<evidence type="ECO:0000313" key="6">
    <source>
        <dbReference type="Proteomes" id="UP000188879"/>
    </source>
</evidence>
<dbReference type="SUPFAM" id="SSF51621">
    <property type="entry name" value="Phosphoenolpyruvate/pyruvate domain"/>
    <property type="match status" value="1"/>
</dbReference>
<dbReference type="AlphaFoldDB" id="A0A1V2H6Q8"/>
<proteinExistence type="inferred from homology"/>
<dbReference type="Pfam" id="PF03328">
    <property type="entry name" value="HpcH_HpaI"/>
    <property type="match status" value="1"/>
</dbReference>
<gene>
    <name evidence="5" type="ORF">BKE38_04050</name>
</gene>
<comment type="caution">
    <text evidence="5">The sequence shown here is derived from an EMBL/GenBank/DDBJ whole genome shotgun (WGS) entry which is preliminary data.</text>
</comment>
<dbReference type="GO" id="GO:0016832">
    <property type="term" value="F:aldehyde-lyase activity"/>
    <property type="evidence" value="ECO:0007669"/>
    <property type="project" value="TreeGrafter"/>
</dbReference>
<comment type="similarity">
    <text evidence="1">Belongs to the HpcH/HpaI aldolase family.</text>
</comment>
<dbReference type="InterPro" id="IPR005000">
    <property type="entry name" value="Aldolase/citrate-lyase_domain"/>
</dbReference>
<name>A0A1V2H6Q8_9PROT</name>
<evidence type="ECO:0000259" key="4">
    <source>
        <dbReference type="Pfam" id="PF03328"/>
    </source>
</evidence>
<reference evidence="5 6" key="1">
    <citation type="submission" date="2016-10" db="EMBL/GenBank/DDBJ databases">
        <title>Draft Genome sequence of Roseomonas sp. strain M3.</title>
        <authorList>
            <person name="Subhash Y."/>
            <person name="Lee S."/>
        </authorList>
    </citation>
    <scope>NUCLEOTIDE SEQUENCE [LARGE SCALE GENOMIC DNA]</scope>
    <source>
        <strain evidence="5 6">M3</strain>
    </source>
</reference>
<dbReference type="GO" id="GO:0005737">
    <property type="term" value="C:cytoplasm"/>
    <property type="evidence" value="ECO:0007669"/>
    <property type="project" value="TreeGrafter"/>
</dbReference>
<keyword evidence="6" id="KW-1185">Reference proteome</keyword>
<dbReference type="OrthoDB" id="9802624at2"/>
<dbReference type="Gene3D" id="3.20.20.60">
    <property type="entry name" value="Phosphoenolpyruvate-binding domains"/>
    <property type="match status" value="1"/>
</dbReference>
<organism evidence="5 6">
    <name type="scientific">Teichococcus deserti</name>
    <dbReference type="NCBI Taxonomy" id="1817963"/>
    <lineage>
        <taxon>Bacteria</taxon>
        <taxon>Pseudomonadati</taxon>
        <taxon>Pseudomonadota</taxon>
        <taxon>Alphaproteobacteria</taxon>
        <taxon>Acetobacterales</taxon>
        <taxon>Roseomonadaceae</taxon>
        <taxon>Roseomonas</taxon>
    </lineage>
</organism>
<evidence type="ECO:0000256" key="1">
    <source>
        <dbReference type="ARBA" id="ARBA00005568"/>
    </source>
</evidence>
<dbReference type="InterPro" id="IPR050251">
    <property type="entry name" value="HpcH-HpaI_aldolase"/>
</dbReference>
<dbReference type="EMBL" id="MLCO01000026">
    <property type="protein sequence ID" value="ONG57332.1"/>
    <property type="molecule type" value="Genomic_DNA"/>
</dbReference>
<dbReference type="RefSeq" id="WP_076956106.1">
    <property type="nucleotide sequence ID" value="NZ_MLCO01000026.1"/>
</dbReference>
<dbReference type="InterPro" id="IPR015813">
    <property type="entry name" value="Pyrv/PenolPyrv_kinase-like_dom"/>
</dbReference>
<evidence type="ECO:0000256" key="3">
    <source>
        <dbReference type="ARBA" id="ARBA00023239"/>
    </source>
</evidence>
<dbReference type="PANTHER" id="PTHR30502">
    <property type="entry name" value="2-KETO-3-DEOXY-L-RHAMNONATE ALDOLASE"/>
    <property type="match status" value="1"/>
</dbReference>
<keyword evidence="3" id="KW-0456">Lyase</keyword>
<protein>
    <recommendedName>
        <fullName evidence="4">HpcH/HpaI aldolase/citrate lyase domain-containing protein</fullName>
    </recommendedName>
</protein>
<evidence type="ECO:0000256" key="2">
    <source>
        <dbReference type="ARBA" id="ARBA00022723"/>
    </source>
</evidence>
<dbReference type="Proteomes" id="UP000188879">
    <property type="component" value="Unassembled WGS sequence"/>
</dbReference>
<sequence>MRRNLLREKLNANQPTVGTHLLSTWPTLVELVGQSRQYDYIEFTAEYAPFDLHDLDNLGRAFELAGVGGMIKIEQTQYTHQAMRAIGSGFQSVLFADIRDVGDARAAVDAVRAETLAQAGSRGVGRLGVGMRRDVGMIQEVGKPSYVEALNDIVIAIMVEKKSCLDDLEAILSVPGLDMVQFGPSDYSMSIGKPGQGDDPEVRAAERKTIETALRLGLHPRVELQDPTHAGRYLEMGVKHFCIGWDVGILAKWWDANGRAMRQILDKGVAEAAPAGQARLY</sequence>
<keyword evidence="2" id="KW-0479">Metal-binding</keyword>
<dbReference type="PANTHER" id="PTHR30502:SF0">
    <property type="entry name" value="PHOSPHOENOLPYRUVATE CARBOXYLASE FAMILY PROTEIN"/>
    <property type="match status" value="1"/>
</dbReference>
<accession>A0A1V2H6Q8</accession>
<dbReference type="InterPro" id="IPR040442">
    <property type="entry name" value="Pyrv_kinase-like_dom_sf"/>
</dbReference>
<dbReference type="GO" id="GO:0046872">
    <property type="term" value="F:metal ion binding"/>
    <property type="evidence" value="ECO:0007669"/>
    <property type="project" value="UniProtKB-KW"/>
</dbReference>
<feature type="domain" description="HpcH/HpaI aldolase/citrate lyase" evidence="4">
    <location>
        <begin position="72"/>
        <end position="247"/>
    </location>
</feature>